<keyword evidence="2" id="KW-0547">Nucleotide-binding</keyword>
<dbReference type="InterPro" id="IPR050153">
    <property type="entry name" value="Metal_Ion_Import_ABC"/>
</dbReference>
<dbReference type="InterPro" id="IPR017871">
    <property type="entry name" value="ABC_transporter-like_CS"/>
</dbReference>
<protein>
    <submittedName>
        <fullName evidence="5">Putative ABC transporter ATP-binding protein</fullName>
    </submittedName>
</protein>
<organism evidence="5 6">
    <name type="scientific">Caproicibacter fermentans</name>
    <dbReference type="NCBI Taxonomy" id="2576756"/>
    <lineage>
        <taxon>Bacteria</taxon>
        <taxon>Bacillati</taxon>
        <taxon>Bacillota</taxon>
        <taxon>Clostridia</taxon>
        <taxon>Eubacteriales</taxon>
        <taxon>Acutalibacteraceae</taxon>
        <taxon>Caproicibacter</taxon>
    </lineage>
</organism>
<dbReference type="AlphaFoldDB" id="A0A6N8HXW4"/>
<proteinExistence type="predicted"/>
<name>A0A6N8HXW4_9FIRM</name>
<evidence type="ECO:0000256" key="1">
    <source>
        <dbReference type="ARBA" id="ARBA00022448"/>
    </source>
</evidence>
<dbReference type="Proteomes" id="UP000469440">
    <property type="component" value="Unassembled WGS sequence"/>
</dbReference>
<evidence type="ECO:0000259" key="4">
    <source>
        <dbReference type="PROSITE" id="PS50893"/>
    </source>
</evidence>
<dbReference type="InterPro" id="IPR003593">
    <property type="entry name" value="AAA+_ATPase"/>
</dbReference>
<keyword evidence="1" id="KW-0813">Transport</keyword>
<accession>A0A6N8HXW4</accession>
<dbReference type="EMBL" id="VWXL01000047">
    <property type="protein sequence ID" value="MVB10691.1"/>
    <property type="molecule type" value="Genomic_DNA"/>
</dbReference>
<dbReference type="SMART" id="SM00382">
    <property type="entry name" value="AAA"/>
    <property type="match status" value="1"/>
</dbReference>
<dbReference type="PANTHER" id="PTHR42734:SF19">
    <property type="entry name" value="IRON COMPOUNDS ABC TRANSPORTER, ATP-BINDING PROTEIN"/>
    <property type="match status" value="1"/>
</dbReference>
<dbReference type="PROSITE" id="PS00211">
    <property type="entry name" value="ABC_TRANSPORTER_1"/>
    <property type="match status" value="1"/>
</dbReference>
<dbReference type="Gene3D" id="3.40.50.300">
    <property type="entry name" value="P-loop containing nucleotide triphosphate hydrolases"/>
    <property type="match status" value="1"/>
</dbReference>
<evidence type="ECO:0000313" key="5">
    <source>
        <dbReference type="EMBL" id="MVB10691.1"/>
    </source>
</evidence>
<dbReference type="InterPro" id="IPR027417">
    <property type="entry name" value="P-loop_NTPase"/>
</dbReference>
<dbReference type="GO" id="GO:0005524">
    <property type="term" value="F:ATP binding"/>
    <property type="evidence" value="ECO:0007669"/>
    <property type="project" value="UniProtKB-KW"/>
</dbReference>
<dbReference type="OrthoDB" id="9799337at2"/>
<sequence>MKLELSSVACGYGGKNVLSGISFSVSSGEILCILGPNGVGKTTLFKSVLGFLNLRGGEIRADGENVSGWSRRRFARSIGYVPQAHNTPFPFTVFDVVLMGRTAYFGTFSTPGEQDRKIVERVLEALEIDCLRNRRFTELSGGERQMVLIARALAQKPKILVMDEPTSNLDFGNQIRVLRRIKKLSQSGLGVVMTSHFPDHAFLCSSRVALLRRGGLQIGAPDTIVTEKNLQDIYGVSVKIAEVSIGNGIGVKTCVPLIN</sequence>
<dbReference type="RefSeq" id="WP_066648775.1">
    <property type="nucleotide sequence ID" value="NZ_VWXL01000047.1"/>
</dbReference>
<keyword evidence="6" id="KW-1185">Reference proteome</keyword>
<dbReference type="Pfam" id="PF00005">
    <property type="entry name" value="ABC_tran"/>
    <property type="match status" value="1"/>
</dbReference>
<evidence type="ECO:0000256" key="2">
    <source>
        <dbReference type="ARBA" id="ARBA00022741"/>
    </source>
</evidence>
<evidence type="ECO:0000256" key="3">
    <source>
        <dbReference type="ARBA" id="ARBA00022840"/>
    </source>
</evidence>
<dbReference type="GO" id="GO:0016887">
    <property type="term" value="F:ATP hydrolysis activity"/>
    <property type="evidence" value="ECO:0007669"/>
    <property type="project" value="InterPro"/>
</dbReference>
<keyword evidence="3 5" id="KW-0067">ATP-binding</keyword>
<dbReference type="CDD" id="cd03214">
    <property type="entry name" value="ABC_Iron-Siderophores_B12_Hemin"/>
    <property type="match status" value="1"/>
</dbReference>
<dbReference type="InterPro" id="IPR003439">
    <property type="entry name" value="ABC_transporter-like_ATP-bd"/>
</dbReference>
<dbReference type="PANTHER" id="PTHR42734">
    <property type="entry name" value="METAL TRANSPORT SYSTEM ATP-BINDING PROTEIN TM_0124-RELATED"/>
    <property type="match status" value="1"/>
</dbReference>
<dbReference type="FunFam" id="3.40.50.300:FF:000134">
    <property type="entry name" value="Iron-enterobactin ABC transporter ATP-binding protein"/>
    <property type="match status" value="1"/>
</dbReference>
<evidence type="ECO:0000313" key="6">
    <source>
        <dbReference type="Proteomes" id="UP000469440"/>
    </source>
</evidence>
<comment type="caution">
    <text evidence="5">The sequence shown here is derived from an EMBL/GenBank/DDBJ whole genome shotgun (WGS) entry which is preliminary data.</text>
</comment>
<feature type="domain" description="ABC transporter" evidence="4">
    <location>
        <begin position="3"/>
        <end position="238"/>
    </location>
</feature>
<reference evidence="5 6" key="1">
    <citation type="submission" date="2019-09" db="EMBL/GenBank/DDBJ databases">
        <title>Genome sequence of Clostridium sp. EA1.</title>
        <authorList>
            <person name="Poehlein A."/>
            <person name="Bengelsdorf F.R."/>
            <person name="Daniel R."/>
        </authorList>
    </citation>
    <scope>NUCLEOTIDE SEQUENCE [LARGE SCALE GENOMIC DNA]</scope>
    <source>
        <strain evidence="5 6">EA1</strain>
    </source>
</reference>
<dbReference type="PROSITE" id="PS50893">
    <property type="entry name" value="ABC_TRANSPORTER_2"/>
    <property type="match status" value="1"/>
</dbReference>
<dbReference type="SUPFAM" id="SSF52540">
    <property type="entry name" value="P-loop containing nucleoside triphosphate hydrolases"/>
    <property type="match status" value="1"/>
</dbReference>
<gene>
    <name evidence="5" type="ORF">CAFE_13890</name>
</gene>